<dbReference type="EMBL" id="JANVFO010000145">
    <property type="protein sequence ID" value="KAJ3710122.1"/>
    <property type="molecule type" value="Genomic_DNA"/>
</dbReference>
<feature type="chain" id="PRO_5041350945" evidence="1">
    <location>
        <begin position="22"/>
        <end position="197"/>
    </location>
</feature>
<reference evidence="2" key="1">
    <citation type="submission" date="2022-08" db="EMBL/GenBank/DDBJ databases">
        <authorList>
            <consortium name="DOE Joint Genome Institute"/>
            <person name="Min B."/>
            <person name="Sierra-Patev S."/>
            <person name="Naranjo-Ortiz M."/>
            <person name="Looney B."/>
            <person name="Konkel Z."/>
            <person name="Slot J.C."/>
            <person name="Sakamoto Y."/>
            <person name="Steenwyk J.L."/>
            <person name="Rokas A."/>
            <person name="Carro J."/>
            <person name="Camarero S."/>
            <person name="Ferreira P."/>
            <person name="Molpeceres G."/>
            <person name="Ruiz-duenas F.J."/>
            <person name="Serrano A."/>
            <person name="Henrissat B."/>
            <person name="Drula E."/>
            <person name="Hughes K.W."/>
            <person name="Mata J.L."/>
            <person name="Ishikawa N.K."/>
            <person name="Vargas-Isla R."/>
            <person name="Ushijima S."/>
            <person name="Smith C.A."/>
            <person name="Ahrendt S."/>
            <person name="Andreopoulos W."/>
            <person name="He G."/>
            <person name="LaButti K."/>
            <person name="Lipzen A."/>
            <person name="Ng V."/>
            <person name="Riley R."/>
            <person name="Sandor L."/>
            <person name="Barry K."/>
            <person name="Martinez A.T."/>
            <person name="Xiao Y."/>
            <person name="Gibbons J.G."/>
            <person name="Terashima K."/>
            <person name="Hibbett D.S."/>
            <person name="Grigoriev I.V."/>
        </authorList>
    </citation>
    <scope>NUCLEOTIDE SEQUENCE</scope>
    <source>
        <strain evidence="2">ET3784</strain>
    </source>
</reference>
<comment type="caution">
    <text evidence="2">The sequence shown here is derived from an EMBL/GenBank/DDBJ whole genome shotgun (WGS) entry which is preliminary data.</text>
</comment>
<evidence type="ECO:0000256" key="1">
    <source>
        <dbReference type="SAM" id="SignalP"/>
    </source>
</evidence>
<protein>
    <submittedName>
        <fullName evidence="2">Uncharacterized protein</fullName>
    </submittedName>
</protein>
<name>A0AA38J167_9AGAR</name>
<feature type="signal peptide" evidence="1">
    <location>
        <begin position="1"/>
        <end position="21"/>
    </location>
</feature>
<sequence length="197" mass="21639">MLVTNICSLAAWSLVLSSVMAIPTPRSSDYDIDSIGMRYQMLSKKSGESTLYYGTCTQNATPIESSGLEEHSDPKPGQLSYKVPHPVTAACAPDARYLTFLPQYSLDIPQAPEYCQDGFSILTRRFEVSTTSVAWVKSFSPHPPPSLWIKFTNGNDRLRKFPNEPSAAGTKNIVDNNDIIIGPGQLSPGEAGRIFDY</sequence>
<evidence type="ECO:0000313" key="3">
    <source>
        <dbReference type="Proteomes" id="UP001176059"/>
    </source>
</evidence>
<dbReference type="Proteomes" id="UP001176059">
    <property type="component" value="Unassembled WGS sequence"/>
</dbReference>
<evidence type="ECO:0000313" key="2">
    <source>
        <dbReference type="EMBL" id="KAJ3710122.1"/>
    </source>
</evidence>
<proteinExistence type="predicted"/>
<accession>A0AA38J167</accession>
<keyword evidence="3" id="KW-1185">Reference proteome</keyword>
<gene>
    <name evidence="2" type="ORF">DFJ43DRAFT_1162269</name>
</gene>
<keyword evidence="1" id="KW-0732">Signal</keyword>
<dbReference type="AlphaFoldDB" id="A0AA38J167"/>
<organism evidence="2 3">
    <name type="scientific">Lentinula guzmanii</name>
    <dbReference type="NCBI Taxonomy" id="2804957"/>
    <lineage>
        <taxon>Eukaryota</taxon>
        <taxon>Fungi</taxon>
        <taxon>Dikarya</taxon>
        <taxon>Basidiomycota</taxon>
        <taxon>Agaricomycotina</taxon>
        <taxon>Agaricomycetes</taxon>
        <taxon>Agaricomycetidae</taxon>
        <taxon>Agaricales</taxon>
        <taxon>Marasmiineae</taxon>
        <taxon>Omphalotaceae</taxon>
        <taxon>Lentinula</taxon>
    </lineage>
</organism>
<reference evidence="2" key="2">
    <citation type="journal article" date="2023" name="Proc. Natl. Acad. Sci. U.S.A.">
        <title>A global phylogenomic analysis of the shiitake genus Lentinula.</title>
        <authorList>
            <person name="Sierra-Patev S."/>
            <person name="Min B."/>
            <person name="Naranjo-Ortiz M."/>
            <person name="Looney B."/>
            <person name="Konkel Z."/>
            <person name="Slot J.C."/>
            <person name="Sakamoto Y."/>
            <person name="Steenwyk J.L."/>
            <person name="Rokas A."/>
            <person name="Carro J."/>
            <person name="Camarero S."/>
            <person name="Ferreira P."/>
            <person name="Molpeceres G."/>
            <person name="Ruiz-Duenas F.J."/>
            <person name="Serrano A."/>
            <person name="Henrissat B."/>
            <person name="Drula E."/>
            <person name="Hughes K.W."/>
            <person name="Mata J.L."/>
            <person name="Ishikawa N.K."/>
            <person name="Vargas-Isla R."/>
            <person name="Ushijima S."/>
            <person name="Smith C.A."/>
            <person name="Donoghue J."/>
            <person name="Ahrendt S."/>
            <person name="Andreopoulos W."/>
            <person name="He G."/>
            <person name="LaButti K."/>
            <person name="Lipzen A."/>
            <person name="Ng V."/>
            <person name="Riley R."/>
            <person name="Sandor L."/>
            <person name="Barry K."/>
            <person name="Martinez A.T."/>
            <person name="Xiao Y."/>
            <person name="Gibbons J.G."/>
            <person name="Terashima K."/>
            <person name="Grigoriev I.V."/>
            <person name="Hibbett D."/>
        </authorList>
    </citation>
    <scope>NUCLEOTIDE SEQUENCE</scope>
    <source>
        <strain evidence="2">ET3784</strain>
    </source>
</reference>